<evidence type="ECO:0000313" key="3">
    <source>
        <dbReference type="Proteomes" id="UP001302812"/>
    </source>
</evidence>
<evidence type="ECO:0000256" key="1">
    <source>
        <dbReference type="SAM" id="Phobius"/>
    </source>
</evidence>
<dbReference type="PROSITE" id="PS51257">
    <property type="entry name" value="PROKAR_LIPOPROTEIN"/>
    <property type="match status" value="1"/>
</dbReference>
<keyword evidence="1" id="KW-0472">Membrane</keyword>
<dbReference type="EMBL" id="MU853337">
    <property type="protein sequence ID" value="KAK4114369.1"/>
    <property type="molecule type" value="Genomic_DNA"/>
</dbReference>
<evidence type="ECO:0000313" key="2">
    <source>
        <dbReference type="EMBL" id="KAK4114369.1"/>
    </source>
</evidence>
<organism evidence="2 3">
    <name type="scientific">Canariomyces notabilis</name>
    <dbReference type="NCBI Taxonomy" id="2074819"/>
    <lineage>
        <taxon>Eukaryota</taxon>
        <taxon>Fungi</taxon>
        <taxon>Dikarya</taxon>
        <taxon>Ascomycota</taxon>
        <taxon>Pezizomycotina</taxon>
        <taxon>Sordariomycetes</taxon>
        <taxon>Sordariomycetidae</taxon>
        <taxon>Sordariales</taxon>
        <taxon>Chaetomiaceae</taxon>
        <taxon>Canariomyces</taxon>
    </lineage>
</organism>
<proteinExistence type="predicted"/>
<reference evidence="2" key="1">
    <citation type="journal article" date="2023" name="Mol. Phylogenet. Evol.">
        <title>Genome-scale phylogeny and comparative genomics of the fungal order Sordariales.</title>
        <authorList>
            <person name="Hensen N."/>
            <person name="Bonometti L."/>
            <person name="Westerberg I."/>
            <person name="Brannstrom I.O."/>
            <person name="Guillou S."/>
            <person name="Cros-Aarteil S."/>
            <person name="Calhoun S."/>
            <person name="Haridas S."/>
            <person name="Kuo A."/>
            <person name="Mondo S."/>
            <person name="Pangilinan J."/>
            <person name="Riley R."/>
            <person name="LaButti K."/>
            <person name="Andreopoulos B."/>
            <person name="Lipzen A."/>
            <person name="Chen C."/>
            <person name="Yan M."/>
            <person name="Daum C."/>
            <person name="Ng V."/>
            <person name="Clum A."/>
            <person name="Steindorff A."/>
            <person name="Ohm R.A."/>
            <person name="Martin F."/>
            <person name="Silar P."/>
            <person name="Natvig D.O."/>
            <person name="Lalanne C."/>
            <person name="Gautier V."/>
            <person name="Ament-Velasquez S.L."/>
            <person name="Kruys A."/>
            <person name="Hutchinson M.I."/>
            <person name="Powell A.J."/>
            <person name="Barry K."/>
            <person name="Miller A.N."/>
            <person name="Grigoriev I.V."/>
            <person name="Debuchy R."/>
            <person name="Gladieux P."/>
            <person name="Hiltunen Thoren M."/>
            <person name="Johannesson H."/>
        </authorList>
    </citation>
    <scope>NUCLEOTIDE SEQUENCE</scope>
    <source>
        <strain evidence="2">CBS 508.74</strain>
    </source>
</reference>
<dbReference type="RefSeq" id="XP_064671939.1">
    <property type="nucleotide sequence ID" value="XM_064810198.1"/>
</dbReference>
<protein>
    <submittedName>
        <fullName evidence="2">Uncharacterized protein</fullName>
    </submittedName>
</protein>
<sequence length="67" mass="7191">MGRHQVPQVSDTPGSTLTYLTYLTYLTHSSLGACPLLSSLSPHKAWGCSVLVLVLFFVMYGSNISSG</sequence>
<reference evidence="2" key="2">
    <citation type="submission" date="2023-05" db="EMBL/GenBank/DDBJ databases">
        <authorList>
            <consortium name="Lawrence Berkeley National Laboratory"/>
            <person name="Steindorff A."/>
            <person name="Hensen N."/>
            <person name="Bonometti L."/>
            <person name="Westerberg I."/>
            <person name="Brannstrom I.O."/>
            <person name="Guillou S."/>
            <person name="Cros-Aarteil S."/>
            <person name="Calhoun S."/>
            <person name="Haridas S."/>
            <person name="Kuo A."/>
            <person name="Mondo S."/>
            <person name="Pangilinan J."/>
            <person name="Riley R."/>
            <person name="Labutti K."/>
            <person name="Andreopoulos B."/>
            <person name="Lipzen A."/>
            <person name="Chen C."/>
            <person name="Yanf M."/>
            <person name="Daum C."/>
            <person name="Ng V."/>
            <person name="Clum A."/>
            <person name="Ohm R."/>
            <person name="Martin F."/>
            <person name="Silar P."/>
            <person name="Natvig D."/>
            <person name="Lalanne C."/>
            <person name="Gautier V."/>
            <person name="Ament-Velasquez S.L."/>
            <person name="Kruys A."/>
            <person name="Hutchinson M.I."/>
            <person name="Powell A.J."/>
            <person name="Barry K."/>
            <person name="Miller A.N."/>
            <person name="Grigoriev I.V."/>
            <person name="Debuchy R."/>
            <person name="Gladieux P."/>
            <person name="Thoren M.H."/>
            <person name="Johannesson H."/>
        </authorList>
    </citation>
    <scope>NUCLEOTIDE SEQUENCE</scope>
    <source>
        <strain evidence="2">CBS 508.74</strain>
    </source>
</reference>
<dbReference type="AlphaFoldDB" id="A0AAN6YVC3"/>
<keyword evidence="3" id="KW-1185">Reference proteome</keyword>
<feature type="transmembrane region" description="Helical" evidence="1">
    <location>
        <begin position="45"/>
        <end position="62"/>
    </location>
</feature>
<accession>A0AAN6YVC3</accession>
<comment type="caution">
    <text evidence="2">The sequence shown here is derived from an EMBL/GenBank/DDBJ whole genome shotgun (WGS) entry which is preliminary data.</text>
</comment>
<gene>
    <name evidence="2" type="ORF">N656DRAFT_588257</name>
</gene>
<name>A0AAN6YVC3_9PEZI</name>
<dbReference type="GeneID" id="89934323"/>
<keyword evidence="1" id="KW-1133">Transmembrane helix</keyword>
<keyword evidence="1" id="KW-0812">Transmembrane</keyword>
<dbReference type="Proteomes" id="UP001302812">
    <property type="component" value="Unassembled WGS sequence"/>
</dbReference>